<dbReference type="EMBL" id="UZAU01000738">
    <property type="status" value="NOT_ANNOTATED_CDS"/>
    <property type="molecule type" value="Genomic_DNA"/>
</dbReference>
<evidence type="ECO:0000313" key="2">
    <source>
        <dbReference type="Proteomes" id="UP000596661"/>
    </source>
</evidence>
<dbReference type="PANTHER" id="PTHR11439">
    <property type="entry name" value="GAG-POL-RELATED RETROTRANSPOSON"/>
    <property type="match status" value="1"/>
</dbReference>
<reference evidence="1" key="1">
    <citation type="submission" date="2018-11" db="EMBL/GenBank/DDBJ databases">
        <authorList>
            <person name="Grassa J C."/>
        </authorList>
    </citation>
    <scope>NUCLEOTIDE SEQUENCE [LARGE SCALE GENOMIC DNA]</scope>
</reference>
<accession>A0A803QHD5</accession>
<reference evidence="1" key="2">
    <citation type="submission" date="2021-03" db="UniProtKB">
        <authorList>
            <consortium name="EnsemblPlants"/>
        </authorList>
    </citation>
    <scope>IDENTIFICATION</scope>
</reference>
<evidence type="ECO:0008006" key="3">
    <source>
        <dbReference type="Google" id="ProtNLM"/>
    </source>
</evidence>
<protein>
    <recommendedName>
        <fullName evidence="3">Mitochondrial protein</fullName>
    </recommendedName>
</protein>
<name>A0A803QHD5_CANSA</name>
<sequence length="147" mass="16495">MNSGLKLSNCGSELVKDVTLYRSSVGALQYATVTRPDLAFCVNKVCQYMHQPLLSYWTAVKRILRYVAGTLDYGLLLKPVKDFSLEVFCEEDWASDPDDRRSTTGYCIYLGGNLVTWKSQKQATISRSSTEAEFQSLASVVSEVTWL</sequence>
<organism evidence="1 2">
    <name type="scientific">Cannabis sativa</name>
    <name type="common">Hemp</name>
    <name type="synonym">Marijuana</name>
    <dbReference type="NCBI Taxonomy" id="3483"/>
    <lineage>
        <taxon>Eukaryota</taxon>
        <taxon>Viridiplantae</taxon>
        <taxon>Streptophyta</taxon>
        <taxon>Embryophyta</taxon>
        <taxon>Tracheophyta</taxon>
        <taxon>Spermatophyta</taxon>
        <taxon>Magnoliopsida</taxon>
        <taxon>eudicotyledons</taxon>
        <taxon>Gunneridae</taxon>
        <taxon>Pentapetalae</taxon>
        <taxon>rosids</taxon>
        <taxon>fabids</taxon>
        <taxon>Rosales</taxon>
        <taxon>Cannabaceae</taxon>
        <taxon>Cannabis</taxon>
    </lineage>
</organism>
<keyword evidence="2" id="KW-1185">Reference proteome</keyword>
<dbReference type="CDD" id="cd09272">
    <property type="entry name" value="RNase_HI_RT_Ty1"/>
    <property type="match status" value="1"/>
</dbReference>
<dbReference type="EnsemblPlants" id="evm.model.09.790">
    <property type="protein sequence ID" value="cds.evm.model.09.790"/>
    <property type="gene ID" value="evm.TU.09.790"/>
</dbReference>
<dbReference type="Gramene" id="evm.model.09.790">
    <property type="protein sequence ID" value="cds.evm.model.09.790"/>
    <property type="gene ID" value="evm.TU.09.790"/>
</dbReference>
<evidence type="ECO:0000313" key="1">
    <source>
        <dbReference type="EnsemblPlants" id="cds.evm.model.09.790"/>
    </source>
</evidence>
<dbReference type="PANTHER" id="PTHR11439:SF467">
    <property type="entry name" value="INTEGRASE CATALYTIC DOMAIN-CONTAINING PROTEIN"/>
    <property type="match status" value="1"/>
</dbReference>
<proteinExistence type="predicted"/>
<dbReference type="OMA" id="FHILAFP"/>
<dbReference type="AlphaFoldDB" id="A0A803QHD5"/>
<dbReference type="Proteomes" id="UP000596661">
    <property type="component" value="Chromosome 9"/>
</dbReference>